<evidence type="ECO:0000256" key="1">
    <source>
        <dbReference type="SAM" id="MobiDB-lite"/>
    </source>
</evidence>
<feature type="compositionally biased region" description="Acidic residues" evidence="1">
    <location>
        <begin position="1"/>
        <end position="17"/>
    </location>
</feature>
<evidence type="ECO:0000313" key="3">
    <source>
        <dbReference type="Proteomes" id="UP000226431"/>
    </source>
</evidence>
<dbReference type="Proteomes" id="UP000226431">
    <property type="component" value="Unassembled WGS sequence"/>
</dbReference>
<feature type="region of interest" description="Disordered" evidence="1">
    <location>
        <begin position="1"/>
        <end position="72"/>
    </location>
</feature>
<evidence type="ECO:0000313" key="2">
    <source>
        <dbReference type="EMBL" id="PHH72718.1"/>
    </source>
</evidence>
<sequence>MRKEEAADEQAAEEQSEEQDKEKNQDAADGKKTRPKRHSKRQPTGRQATQSLLHVLNADARPPFPLTHPPKHHYSRSSLLVMCTITSPLPTIPQRLLLTHNRNGHNLANQEPDALRYRPSSPSSSAAFSRRSVPDSKLFASPPLPHGLHERCV</sequence>
<feature type="compositionally biased region" description="Low complexity" evidence="1">
    <location>
        <begin position="118"/>
        <end position="131"/>
    </location>
</feature>
<reference evidence="2 3" key="1">
    <citation type="submission" date="2017-06" db="EMBL/GenBank/DDBJ databases">
        <title>Ant-infecting Ophiocordyceps genomes reveal a high diversity of potential behavioral manipulation genes and a possible major role for enterotoxins.</title>
        <authorList>
            <person name="De Bekker C."/>
            <person name="Evans H.C."/>
            <person name="Brachmann A."/>
            <person name="Hughes D.P."/>
        </authorList>
    </citation>
    <scope>NUCLEOTIDE SEQUENCE [LARGE SCALE GENOMIC DNA]</scope>
    <source>
        <strain evidence="2 3">Map16</strain>
    </source>
</reference>
<comment type="caution">
    <text evidence="2">The sequence shown here is derived from an EMBL/GenBank/DDBJ whole genome shotgun (WGS) entry which is preliminary data.</text>
</comment>
<feature type="region of interest" description="Disordered" evidence="1">
    <location>
        <begin position="104"/>
        <end position="153"/>
    </location>
</feature>
<dbReference type="EMBL" id="NJES01000398">
    <property type="protein sequence ID" value="PHH72718.1"/>
    <property type="molecule type" value="Genomic_DNA"/>
</dbReference>
<feature type="compositionally biased region" description="Basic residues" evidence="1">
    <location>
        <begin position="33"/>
        <end position="43"/>
    </location>
</feature>
<protein>
    <submittedName>
        <fullName evidence="2">Uncharacterized protein</fullName>
    </submittedName>
</protein>
<organism evidence="2 3">
    <name type="scientific">Ophiocordyceps camponoti-rufipedis</name>
    <dbReference type="NCBI Taxonomy" id="2004952"/>
    <lineage>
        <taxon>Eukaryota</taxon>
        <taxon>Fungi</taxon>
        <taxon>Dikarya</taxon>
        <taxon>Ascomycota</taxon>
        <taxon>Pezizomycotina</taxon>
        <taxon>Sordariomycetes</taxon>
        <taxon>Hypocreomycetidae</taxon>
        <taxon>Hypocreales</taxon>
        <taxon>Ophiocordycipitaceae</taxon>
        <taxon>Ophiocordyceps</taxon>
    </lineage>
</organism>
<feature type="compositionally biased region" description="Basic and acidic residues" evidence="1">
    <location>
        <begin position="18"/>
        <end position="32"/>
    </location>
</feature>
<name>A0A2C5Y3Q0_9HYPO</name>
<accession>A0A2C5Y3Q0</accession>
<proteinExistence type="predicted"/>
<keyword evidence="3" id="KW-1185">Reference proteome</keyword>
<gene>
    <name evidence="2" type="ORF">CDD80_4299</name>
</gene>
<dbReference type="AlphaFoldDB" id="A0A2C5Y3Q0"/>